<evidence type="ECO:0000313" key="3">
    <source>
        <dbReference type="Proteomes" id="UP001183222"/>
    </source>
</evidence>
<dbReference type="Proteomes" id="UP001183222">
    <property type="component" value="Unassembled WGS sequence"/>
</dbReference>
<evidence type="ECO:0000256" key="1">
    <source>
        <dbReference type="SAM" id="SignalP"/>
    </source>
</evidence>
<reference evidence="3" key="1">
    <citation type="submission" date="2023-07" db="EMBL/GenBank/DDBJ databases">
        <title>30 novel species of actinomycetes from the DSMZ collection.</title>
        <authorList>
            <person name="Nouioui I."/>
        </authorList>
    </citation>
    <scope>NUCLEOTIDE SEQUENCE [LARGE SCALE GENOMIC DNA]</scope>
    <source>
        <strain evidence="3">DSM 46792</strain>
    </source>
</reference>
<name>A0ABU2KDQ9_9ACTN</name>
<feature type="chain" id="PRO_5045174563" description="LppP/LprE lipoprotein" evidence="1">
    <location>
        <begin position="33"/>
        <end position="331"/>
    </location>
</feature>
<gene>
    <name evidence="2" type="ORF">RM425_20605</name>
</gene>
<organism evidence="2 3">
    <name type="scientific">Blastococcus goldschmidtiae</name>
    <dbReference type="NCBI Taxonomy" id="3075546"/>
    <lineage>
        <taxon>Bacteria</taxon>
        <taxon>Bacillati</taxon>
        <taxon>Actinomycetota</taxon>
        <taxon>Actinomycetes</taxon>
        <taxon>Geodermatophilales</taxon>
        <taxon>Geodermatophilaceae</taxon>
        <taxon>Blastococcus</taxon>
    </lineage>
</organism>
<comment type="caution">
    <text evidence="2">The sequence shown here is derived from an EMBL/GenBank/DDBJ whole genome shotgun (WGS) entry which is preliminary data.</text>
</comment>
<evidence type="ECO:0008006" key="4">
    <source>
        <dbReference type="Google" id="ProtNLM"/>
    </source>
</evidence>
<proteinExistence type="predicted"/>
<dbReference type="RefSeq" id="WP_311347106.1">
    <property type="nucleotide sequence ID" value="NZ_JAVREI010000023.1"/>
</dbReference>
<dbReference type="PROSITE" id="PS51257">
    <property type="entry name" value="PROKAR_LIPOPROTEIN"/>
    <property type="match status" value="1"/>
</dbReference>
<dbReference type="EMBL" id="JAVREI010000023">
    <property type="protein sequence ID" value="MDT0278309.1"/>
    <property type="molecule type" value="Genomic_DNA"/>
</dbReference>
<keyword evidence="3" id="KW-1185">Reference proteome</keyword>
<protein>
    <recommendedName>
        <fullName evidence="4">LppP/LprE lipoprotein</fullName>
    </recommendedName>
</protein>
<evidence type="ECO:0000313" key="2">
    <source>
        <dbReference type="EMBL" id="MDT0278309.1"/>
    </source>
</evidence>
<sequence>MTHPSRSSRRAAALVACTAVLLLAGCTPEAQTPQPGKAALAKPVAAPVAAPAADTAIRPDWKSSAYLALGCTTRAEWVAEGLPGDAWDAETVQTSFADVTGDGTDEALVQLTCPTPTSTLSAHVVVVDLSAARPAVIGVLGDELFHPQATVTTDGTTITLSGPTVAGDDPYCCPGHWGTVTYAWDGDAFAVRTASEAPGTTPATSARLADGEHVGMLLSVAPGRVTVLVVDWFEGAAAAAACREDDVPDHETAWCNEYYVRDGGERTATLPVSDSASLSYLDLGTLDDVAIDDVAELAGTHWVSENPEAAGYTRFRTEDGAITALESIYTP</sequence>
<feature type="signal peptide" evidence="1">
    <location>
        <begin position="1"/>
        <end position="32"/>
    </location>
</feature>
<keyword evidence="1" id="KW-0732">Signal</keyword>
<accession>A0ABU2KDQ9</accession>